<evidence type="ECO:0000313" key="4">
    <source>
        <dbReference type="EMBL" id="KAF4622205.1"/>
    </source>
</evidence>
<accession>A0A8H4R2G8</accession>
<dbReference type="Gene3D" id="3.30.465.10">
    <property type="match status" value="1"/>
</dbReference>
<dbReference type="PROSITE" id="PS50231">
    <property type="entry name" value="RICIN_B_LECTIN"/>
    <property type="match status" value="1"/>
</dbReference>
<dbReference type="Pfam" id="PF08031">
    <property type="entry name" value="BBE"/>
    <property type="match status" value="1"/>
</dbReference>
<dbReference type="InterPro" id="IPR000772">
    <property type="entry name" value="Ricin_B_lectin"/>
</dbReference>
<feature type="domain" description="Ricin B lectin" evidence="2">
    <location>
        <begin position="125"/>
        <end position="198"/>
    </location>
</feature>
<dbReference type="EMBL" id="JAACJL010000002">
    <property type="protein sequence ID" value="KAF4622205.1"/>
    <property type="molecule type" value="Genomic_DNA"/>
</dbReference>
<evidence type="ECO:0000259" key="2">
    <source>
        <dbReference type="Pfam" id="PF00652"/>
    </source>
</evidence>
<dbReference type="GO" id="GO:0016491">
    <property type="term" value="F:oxidoreductase activity"/>
    <property type="evidence" value="ECO:0007669"/>
    <property type="project" value="InterPro"/>
</dbReference>
<comment type="caution">
    <text evidence="4">The sequence shown here is derived from an EMBL/GenBank/DDBJ whole genome shotgun (WGS) entry which is preliminary data.</text>
</comment>
<dbReference type="Gene3D" id="2.80.10.50">
    <property type="match status" value="1"/>
</dbReference>
<evidence type="ECO:0000259" key="3">
    <source>
        <dbReference type="Pfam" id="PF08031"/>
    </source>
</evidence>
<feature type="domain" description="Berberine/berberine-like" evidence="3">
    <location>
        <begin position="78"/>
        <end position="112"/>
    </location>
</feature>
<dbReference type="InterPro" id="IPR016169">
    <property type="entry name" value="FAD-bd_PCMH_sub2"/>
</dbReference>
<keyword evidence="5" id="KW-1185">Reference proteome</keyword>
<dbReference type="InterPro" id="IPR012951">
    <property type="entry name" value="BBE"/>
</dbReference>
<evidence type="ECO:0000313" key="5">
    <source>
        <dbReference type="Proteomes" id="UP000521872"/>
    </source>
</evidence>
<name>A0A8H4R2G8_9AGAR</name>
<dbReference type="Proteomes" id="UP000521872">
    <property type="component" value="Unassembled WGS sequence"/>
</dbReference>
<dbReference type="SUPFAM" id="SSF50370">
    <property type="entry name" value="Ricin B-like lectins"/>
    <property type="match status" value="1"/>
</dbReference>
<evidence type="ECO:0008006" key="6">
    <source>
        <dbReference type="Google" id="ProtNLM"/>
    </source>
</evidence>
<evidence type="ECO:0000256" key="1">
    <source>
        <dbReference type="SAM" id="MobiDB-lite"/>
    </source>
</evidence>
<dbReference type="GO" id="GO:0050660">
    <property type="term" value="F:flavin adenine dinucleotide binding"/>
    <property type="evidence" value="ECO:0007669"/>
    <property type="project" value="InterPro"/>
</dbReference>
<proteinExistence type="predicted"/>
<dbReference type="Pfam" id="PF00652">
    <property type="entry name" value="Ricin_B_lectin"/>
    <property type="match status" value="1"/>
</dbReference>
<dbReference type="InterPro" id="IPR035992">
    <property type="entry name" value="Ricin_B-like_lectins"/>
</dbReference>
<dbReference type="AlphaFoldDB" id="A0A8H4R2G8"/>
<gene>
    <name evidence="4" type="ORF">D9613_009623</name>
</gene>
<organism evidence="4 5">
    <name type="scientific">Agrocybe pediades</name>
    <dbReference type="NCBI Taxonomy" id="84607"/>
    <lineage>
        <taxon>Eukaryota</taxon>
        <taxon>Fungi</taxon>
        <taxon>Dikarya</taxon>
        <taxon>Basidiomycota</taxon>
        <taxon>Agaricomycotina</taxon>
        <taxon>Agaricomycetes</taxon>
        <taxon>Agaricomycetidae</taxon>
        <taxon>Agaricales</taxon>
        <taxon>Agaricineae</taxon>
        <taxon>Strophariaceae</taxon>
        <taxon>Agrocybe</taxon>
    </lineage>
</organism>
<protein>
    <recommendedName>
        <fullName evidence="6">Ricin B lectin domain-containing protein</fullName>
    </recommendedName>
</protein>
<sequence>MTDTNSPMILDVDEKFQADKQSIRANNLFFFIIIGKLLQDLSPGLFGRQNGPGPGTRTKPQSSGSPFAYHFHGSYDRLQNYQQMYFGSHYTRLHNLKNTYDPQGVFTFPTGVQGDVVPNPPTTDVSIHHNGNNKCLDVRAAAYANGTPVQIYDCNGSGAQKWVINRGSNTSIRASGTNFCLDAGSSPANGVGMKIWQC</sequence>
<dbReference type="CDD" id="cd00161">
    <property type="entry name" value="beta-trefoil_Ricin-like"/>
    <property type="match status" value="1"/>
</dbReference>
<feature type="region of interest" description="Disordered" evidence="1">
    <location>
        <begin position="45"/>
        <end position="65"/>
    </location>
</feature>
<reference evidence="4 5" key="1">
    <citation type="submission" date="2019-12" db="EMBL/GenBank/DDBJ databases">
        <authorList>
            <person name="Floudas D."/>
            <person name="Bentzer J."/>
            <person name="Ahren D."/>
            <person name="Johansson T."/>
            <person name="Persson P."/>
            <person name="Tunlid A."/>
        </authorList>
    </citation>
    <scope>NUCLEOTIDE SEQUENCE [LARGE SCALE GENOMIC DNA]</scope>
    <source>
        <strain evidence="4 5">CBS 102.39</strain>
    </source>
</reference>